<protein>
    <recommendedName>
        <fullName evidence="1">Fibronectin type-III domain-containing protein</fullName>
    </recommendedName>
</protein>
<dbReference type="PROSITE" id="PS50853">
    <property type="entry name" value="FN3"/>
    <property type="match status" value="1"/>
</dbReference>
<dbReference type="Pfam" id="PF00041">
    <property type="entry name" value="fn3"/>
    <property type="match status" value="1"/>
</dbReference>
<evidence type="ECO:0000259" key="1">
    <source>
        <dbReference type="PROSITE" id="PS50853"/>
    </source>
</evidence>
<dbReference type="InterPro" id="IPR036116">
    <property type="entry name" value="FN3_sf"/>
</dbReference>
<dbReference type="Gene3D" id="2.60.40.10">
    <property type="entry name" value="Immunoglobulins"/>
    <property type="match status" value="1"/>
</dbReference>
<reference evidence="2" key="1">
    <citation type="submission" date="2018-11" db="EMBL/GenBank/DDBJ databases">
        <authorList>
            <consortium name="Pathogen Informatics"/>
        </authorList>
    </citation>
    <scope>NUCLEOTIDE SEQUENCE</scope>
</reference>
<dbReference type="EMBL" id="CAAALY010248298">
    <property type="protein sequence ID" value="VEL34742.1"/>
    <property type="molecule type" value="Genomic_DNA"/>
</dbReference>
<evidence type="ECO:0000313" key="3">
    <source>
        <dbReference type="Proteomes" id="UP000784294"/>
    </source>
</evidence>
<accession>A0A3S5BQJ0</accession>
<keyword evidence="3" id="KW-1185">Reference proteome</keyword>
<comment type="caution">
    <text evidence="2">The sequence shown here is derived from an EMBL/GenBank/DDBJ whole genome shotgun (WGS) entry which is preliminary data.</text>
</comment>
<dbReference type="AlphaFoldDB" id="A0A3S5BQJ0"/>
<evidence type="ECO:0000313" key="2">
    <source>
        <dbReference type="EMBL" id="VEL34742.1"/>
    </source>
</evidence>
<dbReference type="SUPFAM" id="SSF49265">
    <property type="entry name" value="Fibronectin type III"/>
    <property type="match status" value="1"/>
</dbReference>
<gene>
    <name evidence="2" type="ORF">PXEA_LOCUS28182</name>
</gene>
<feature type="domain" description="Fibronectin type-III" evidence="1">
    <location>
        <begin position="11"/>
        <end position="112"/>
    </location>
</feature>
<sequence length="114" mass="12401">MYISHFTVPTAPRNFIVFSFDSTSATFKWTPPAIKKNSISNYVLSITSNSSIAINYPEILVDPSLETYHATMLTPNTNYSCKIAARAKVNAVFGSGGQSPWSHEVSVTLLPGGK</sequence>
<organism evidence="2 3">
    <name type="scientific">Protopolystoma xenopodis</name>
    <dbReference type="NCBI Taxonomy" id="117903"/>
    <lineage>
        <taxon>Eukaryota</taxon>
        <taxon>Metazoa</taxon>
        <taxon>Spiralia</taxon>
        <taxon>Lophotrochozoa</taxon>
        <taxon>Platyhelminthes</taxon>
        <taxon>Monogenea</taxon>
        <taxon>Polyopisthocotylea</taxon>
        <taxon>Polystomatidea</taxon>
        <taxon>Polystomatidae</taxon>
        <taxon>Protopolystoma</taxon>
    </lineage>
</organism>
<dbReference type="SMART" id="SM00060">
    <property type="entry name" value="FN3"/>
    <property type="match status" value="1"/>
</dbReference>
<name>A0A3S5BQJ0_9PLAT</name>
<dbReference type="InterPro" id="IPR003961">
    <property type="entry name" value="FN3_dom"/>
</dbReference>
<dbReference type="CDD" id="cd00063">
    <property type="entry name" value="FN3"/>
    <property type="match status" value="1"/>
</dbReference>
<dbReference type="Proteomes" id="UP000784294">
    <property type="component" value="Unassembled WGS sequence"/>
</dbReference>
<proteinExistence type="predicted"/>
<dbReference type="InterPro" id="IPR013783">
    <property type="entry name" value="Ig-like_fold"/>
</dbReference>